<accession>A0ABW4HYN6</accession>
<name>A0ABW4HYN6_9BACI</name>
<keyword evidence="1" id="KW-0175">Coiled coil</keyword>
<keyword evidence="3" id="KW-1185">Reference proteome</keyword>
<organism evidence="2 3">
    <name type="scientific">Oceanobacillus luteolus</name>
    <dbReference type="NCBI Taxonomy" id="1274358"/>
    <lineage>
        <taxon>Bacteria</taxon>
        <taxon>Bacillati</taxon>
        <taxon>Bacillota</taxon>
        <taxon>Bacilli</taxon>
        <taxon>Bacillales</taxon>
        <taxon>Bacillaceae</taxon>
        <taxon>Oceanobacillus</taxon>
    </lineage>
</organism>
<comment type="caution">
    <text evidence="2">The sequence shown here is derived from an EMBL/GenBank/DDBJ whole genome shotgun (WGS) entry which is preliminary data.</text>
</comment>
<keyword evidence="2" id="KW-0167">Capsid protein</keyword>
<evidence type="ECO:0000256" key="1">
    <source>
        <dbReference type="SAM" id="Coils"/>
    </source>
</evidence>
<gene>
    <name evidence="2" type="ORF">ACFSBH_20065</name>
</gene>
<keyword evidence="2" id="KW-0946">Virion</keyword>
<dbReference type="EMBL" id="JBHUDE010000165">
    <property type="protein sequence ID" value="MFD1609920.1"/>
    <property type="molecule type" value="Genomic_DNA"/>
</dbReference>
<reference evidence="3" key="1">
    <citation type="journal article" date="2019" name="Int. J. Syst. Evol. Microbiol.">
        <title>The Global Catalogue of Microorganisms (GCM) 10K type strain sequencing project: providing services to taxonomists for standard genome sequencing and annotation.</title>
        <authorList>
            <consortium name="The Broad Institute Genomics Platform"/>
            <consortium name="The Broad Institute Genome Sequencing Center for Infectious Disease"/>
            <person name="Wu L."/>
            <person name="Ma J."/>
        </authorList>
    </citation>
    <scope>NUCLEOTIDE SEQUENCE [LARGE SCALE GENOMIC DNA]</scope>
    <source>
        <strain evidence="3">CGMCC 1.12376</strain>
    </source>
</reference>
<dbReference type="RefSeq" id="WP_251514418.1">
    <property type="nucleotide sequence ID" value="NZ_JAMBON010000017.1"/>
</dbReference>
<feature type="coiled-coil region" evidence="1">
    <location>
        <begin position="39"/>
        <end position="66"/>
    </location>
</feature>
<evidence type="ECO:0000313" key="2">
    <source>
        <dbReference type="EMBL" id="MFD1609920.1"/>
    </source>
</evidence>
<dbReference type="Proteomes" id="UP001597221">
    <property type="component" value="Unassembled WGS sequence"/>
</dbReference>
<protein>
    <submittedName>
        <fullName evidence="2">Spore coat protein</fullName>
    </submittedName>
</protein>
<evidence type="ECO:0000313" key="3">
    <source>
        <dbReference type="Proteomes" id="UP001597221"/>
    </source>
</evidence>
<proteinExistence type="predicted"/>
<sequence length="66" mass="7627">MSGQPPINNKVVEVLVKSVLSKNGVKADEVKRSIPEEQKKMLREMVEDLKRQVEEFQQSQKEENSE</sequence>